<dbReference type="PRINTS" id="PR00741">
    <property type="entry name" value="GLHYDRLASE29"/>
</dbReference>
<dbReference type="InterPro" id="IPR017853">
    <property type="entry name" value="GH"/>
</dbReference>
<dbReference type="OrthoDB" id="107551at2"/>
<evidence type="ECO:0000256" key="2">
    <source>
        <dbReference type="ARBA" id="ARBA00007951"/>
    </source>
</evidence>
<dbReference type="SMR" id="A0A386HR53"/>
<dbReference type="Pfam" id="PF01120">
    <property type="entry name" value="Alpha_L_fucos"/>
    <property type="match status" value="1"/>
</dbReference>
<dbReference type="InterPro" id="IPR057739">
    <property type="entry name" value="Glyco_hydro_29_N"/>
</dbReference>
<dbReference type="PANTHER" id="PTHR10030:SF37">
    <property type="entry name" value="ALPHA-L-FUCOSIDASE-RELATED"/>
    <property type="match status" value="1"/>
</dbReference>
<proteinExistence type="inferred from homology"/>
<dbReference type="Gene3D" id="2.60.40.1180">
    <property type="entry name" value="Golgi alpha-mannosidase II"/>
    <property type="match status" value="1"/>
</dbReference>
<organism evidence="10 11">
    <name type="scientific">Arachidicoccus soli</name>
    <dbReference type="NCBI Taxonomy" id="2341117"/>
    <lineage>
        <taxon>Bacteria</taxon>
        <taxon>Pseudomonadati</taxon>
        <taxon>Bacteroidota</taxon>
        <taxon>Chitinophagia</taxon>
        <taxon>Chitinophagales</taxon>
        <taxon>Chitinophagaceae</taxon>
        <taxon>Arachidicoccus</taxon>
    </lineage>
</organism>
<dbReference type="EC" id="3.2.1.51" evidence="3"/>
<dbReference type="GO" id="GO:0016139">
    <property type="term" value="P:glycoside catabolic process"/>
    <property type="evidence" value="ECO:0007669"/>
    <property type="project" value="TreeGrafter"/>
</dbReference>
<dbReference type="InterPro" id="IPR031919">
    <property type="entry name" value="Fucosidase_C"/>
</dbReference>
<sequence length="481" mass="55344">MKQKIYAIFGFVLFFMVTVNAQYQSNWQSLDKRPVPEWYQDAKFGIFIHWGVYSVPAYSPVGSYAEWYQHELKSGKADNAVVKYQKEKYGNQSYYDLAKYFKAELFNPTAWANLFEKSGAKYVVLTSKHHDGFCLWPSKEADRDWSFPWNATEVGPKQDLIKELFTAIRKTDVKPGLYYSLYEWYNPLYLKDPKAYAKTHAIAQMKDLIDNYHPAVLWTDGDWDQTDTTWQSTNFLSWLYNDSPVKDSIVTYDRWGRGVRFHHGEVYTPEYSPDINFDGHYFEESQGMGYSYGFNIAENATDYSSAQALILELSDIVSRGGNFLLDIGPTADGTIPAIMQERLLQIGKWLSVNGEAIYGTRPWKNSCQWSAGNRNYEIKRKGSVLLKETIDPDPGYAVKQMFFTYKADDLYCILPMYPENNKITIKNVSLQKNAKITLLATGQNLSWKKVGENIEVSLPAYHPNKIKVADAYVLKMAGVIK</sequence>
<feature type="chain" id="PRO_5017182596" description="alpha-L-fucosidase" evidence="7">
    <location>
        <begin position="22"/>
        <end position="481"/>
    </location>
</feature>
<dbReference type="PANTHER" id="PTHR10030">
    <property type="entry name" value="ALPHA-L-FUCOSIDASE"/>
    <property type="match status" value="1"/>
</dbReference>
<dbReference type="GO" id="GO:0005764">
    <property type="term" value="C:lysosome"/>
    <property type="evidence" value="ECO:0007669"/>
    <property type="project" value="TreeGrafter"/>
</dbReference>
<dbReference type="Proteomes" id="UP000266118">
    <property type="component" value="Chromosome"/>
</dbReference>
<dbReference type="EMBL" id="CP032489">
    <property type="protein sequence ID" value="AYD48447.1"/>
    <property type="molecule type" value="Genomic_DNA"/>
</dbReference>
<comment type="function">
    <text evidence="1">Alpha-L-fucosidase is responsible for hydrolyzing the alpha-1,6-linked fucose joined to the reducing-end N-acetylglucosamine of the carbohydrate moieties of glycoproteins.</text>
</comment>
<keyword evidence="11" id="KW-1185">Reference proteome</keyword>
<dbReference type="Gene3D" id="3.20.20.80">
    <property type="entry name" value="Glycosidases"/>
    <property type="match status" value="1"/>
</dbReference>
<evidence type="ECO:0000256" key="1">
    <source>
        <dbReference type="ARBA" id="ARBA00004071"/>
    </source>
</evidence>
<reference evidence="10 11" key="1">
    <citation type="submission" date="2018-09" db="EMBL/GenBank/DDBJ databases">
        <title>Arachidicoccus sp. nov., a bacterium isolated from soil.</title>
        <authorList>
            <person name="Weon H.-Y."/>
            <person name="Kwon S.-W."/>
            <person name="Lee S.A."/>
        </authorList>
    </citation>
    <scope>NUCLEOTIDE SEQUENCE [LARGE SCALE GENOMIC DNA]</scope>
    <source>
        <strain evidence="10 11">KIS59-12</strain>
    </source>
</reference>
<dbReference type="InterPro" id="IPR000933">
    <property type="entry name" value="Glyco_hydro_29"/>
</dbReference>
<dbReference type="GO" id="GO:0006004">
    <property type="term" value="P:fucose metabolic process"/>
    <property type="evidence" value="ECO:0007669"/>
    <property type="project" value="InterPro"/>
</dbReference>
<feature type="domain" description="Glycoside hydrolase family 29 N-terminal" evidence="8">
    <location>
        <begin position="20"/>
        <end position="355"/>
    </location>
</feature>
<evidence type="ECO:0000256" key="7">
    <source>
        <dbReference type="SAM" id="SignalP"/>
    </source>
</evidence>
<dbReference type="KEGG" id="ark:D6B99_13035"/>
<dbReference type="RefSeq" id="WP_119989200.1">
    <property type="nucleotide sequence ID" value="NZ_CP032489.1"/>
</dbReference>
<evidence type="ECO:0000256" key="6">
    <source>
        <dbReference type="ARBA" id="ARBA00023295"/>
    </source>
</evidence>
<name>A0A386HR53_9BACT</name>
<evidence type="ECO:0000256" key="5">
    <source>
        <dbReference type="ARBA" id="ARBA00022801"/>
    </source>
</evidence>
<dbReference type="SMART" id="SM00812">
    <property type="entry name" value="Alpha_L_fucos"/>
    <property type="match status" value="1"/>
</dbReference>
<evidence type="ECO:0000256" key="3">
    <source>
        <dbReference type="ARBA" id="ARBA00012662"/>
    </source>
</evidence>
<keyword evidence="4 7" id="KW-0732">Signal</keyword>
<dbReference type="PIRSF" id="PIRSF001092">
    <property type="entry name" value="Alpha-L-fucosidase"/>
    <property type="match status" value="1"/>
</dbReference>
<dbReference type="InterPro" id="IPR016286">
    <property type="entry name" value="FUC_metazoa-typ"/>
</dbReference>
<evidence type="ECO:0000313" key="11">
    <source>
        <dbReference type="Proteomes" id="UP000266118"/>
    </source>
</evidence>
<dbReference type="Pfam" id="PF16757">
    <property type="entry name" value="Fucosidase_C"/>
    <property type="match status" value="1"/>
</dbReference>
<dbReference type="InterPro" id="IPR013780">
    <property type="entry name" value="Glyco_hydro_b"/>
</dbReference>
<feature type="domain" description="Alpha-L-fucosidase C-terminal" evidence="9">
    <location>
        <begin position="399"/>
        <end position="476"/>
    </location>
</feature>
<comment type="similarity">
    <text evidence="2">Belongs to the glycosyl hydrolase 29 family.</text>
</comment>
<evidence type="ECO:0000313" key="10">
    <source>
        <dbReference type="EMBL" id="AYD48447.1"/>
    </source>
</evidence>
<keyword evidence="6" id="KW-0326">Glycosidase</keyword>
<keyword evidence="5" id="KW-0378">Hydrolase</keyword>
<protein>
    <recommendedName>
        <fullName evidence="3">alpha-L-fucosidase</fullName>
        <ecNumber evidence="3">3.2.1.51</ecNumber>
    </recommendedName>
</protein>
<dbReference type="SUPFAM" id="SSF51445">
    <property type="entry name" value="(Trans)glycosidases"/>
    <property type="match status" value="1"/>
</dbReference>
<gene>
    <name evidence="10" type="ORF">D6B99_13035</name>
</gene>
<feature type="signal peptide" evidence="7">
    <location>
        <begin position="1"/>
        <end position="21"/>
    </location>
</feature>
<evidence type="ECO:0000259" key="9">
    <source>
        <dbReference type="Pfam" id="PF16757"/>
    </source>
</evidence>
<evidence type="ECO:0000256" key="4">
    <source>
        <dbReference type="ARBA" id="ARBA00022729"/>
    </source>
</evidence>
<accession>A0A386HR53</accession>
<dbReference type="GO" id="GO:0004560">
    <property type="term" value="F:alpha-L-fucosidase activity"/>
    <property type="evidence" value="ECO:0007669"/>
    <property type="project" value="InterPro"/>
</dbReference>
<evidence type="ECO:0000259" key="8">
    <source>
        <dbReference type="Pfam" id="PF01120"/>
    </source>
</evidence>
<dbReference type="AlphaFoldDB" id="A0A386HR53"/>